<dbReference type="EC" id="1.1.3.20" evidence="6 13"/>
<dbReference type="Gene3D" id="3.30.410.10">
    <property type="entry name" value="Cholesterol Oxidase, domain 2"/>
    <property type="match status" value="1"/>
</dbReference>
<gene>
    <name evidence="19" type="ORF">PGT21_033717</name>
    <name evidence="18" type="ORF">PGTUg99_008581</name>
</gene>
<dbReference type="PANTHER" id="PTHR46056">
    <property type="entry name" value="LONG-CHAIN-ALCOHOL OXIDASE"/>
    <property type="match status" value="1"/>
</dbReference>
<keyword evidence="12" id="KW-0472">Membrane</keyword>
<name>A0A5B0NA35_PUCGR</name>
<feature type="compositionally biased region" description="Low complexity" evidence="15">
    <location>
        <begin position="13"/>
        <end position="26"/>
    </location>
</feature>
<evidence type="ECO:0000313" key="19">
    <source>
        <dbReference type="EMBL" id="KAA1084659.1"/>
    </source>
</evidence>
<comment type="catalytic activity">
    <reaction evidence="1 13">
        <text>a long-chain primary fatty alcohol + O2 = a long-chain fatty aldehyde + H2O2</text>
        <dbReference type="Rhea" id="RHEA:22756"/>
        <dbReference type="ChEBI" id="CHEBI:15379"/>
        <dbReference type="ChEBI" id="CHEBI:16240"/>
        <dbReference type="ChEBI" id="CHEBI:17176"/>
        <dbReference type="ChEBI" id="CHEBI:77396"/>
        <dbReference type="EC" id="1.1.3.20"/>
    </reaction>
</comment>
<evidence type="ECO:0000256" key="5">
    <source>
        <dbReference type="ARBA" id="ARBA00010790"/>
    </source>
</evidence>
<evidence type="ECO:0000313" key="18">
    <source>
        <dbReference type="EMBL" id="KAA1072955.1"/>
    </source>
</evidence>
<dbReference type="InterPro" id="IPR036188">
    <property type="entry name" value="FAD/NAD-bd_sf"/>
</dbReference>
<dbReference type="PANTHER" id="PTHR46056:SF12">
    <property type="entry name" value="LONG-CHAIN-ALCOHOL OXIDASE"/>
    <property type="match status" value="1"/>
</dbReference>
<evidence type="ECO:0000256" key="13">
    <source>
        <dbReference type="PIRNR" id="PIRNR028937"/>
    </source>
</evidence>
<dbReference type="Proteomes" id="UP000325313">
    <property type="component" value="Unassembled WGS sequence"/>
</dbReference>
<keyword evidence="11 13" id="KW-0560">Oxidoreductase</keyword>
<dbReference type="Pfam" id="PF00732">
    <property type="entry name" value="GMC_oxred_N"/>
    <property type="match status" value="1"/>
</dbReference>
<dbReference type="Proteomes" id="UP000324748">
    <property type="component" value="Unassembled WGS sequence"/>
</dbReference>
<feature type="active site" description="Proton acceptor" evidence="14">
    <location>
        <position position="683"/>
    </location>
</feature>
<comment type="subcellular location">
    <subcellularLocation>
        <location evidence="4">Membrane</location>
    </subcellularLocation>
</comment>
<dbReference type="OrthoDB" id="269227at2759"/>
<evidence type="ECO:0000256" key="3">
    <source>
        <dbReference type="ARBA" id="ARBA00003842"/>
    </source>
</evidence>
<proteinExistence type="inferred from homology"/>
<dbReference type="PIRSF" id="PIRSF028937">
    <property type="entry name" value="Lg_Ch_AO"/>
    <property type="match status" value="1"/>
</dbReference>
<feature type="region of interest" description="Disordered" evidence="15">
    <location>
        <begin position="50"/>
        <end position="69"/>
    </location>
</feature>
<dbReference type="InterPro" id="IPR000172">
    <property type="entry name" value="GMC_OxRdtase_N"/>
</dbReference>
<keyword evidence="9" id="KW-0274">FAD</keyword>
<feature type="domain" description="Glucose-methanol-choline oxidoreductase C-terminal" evidence="17">
    <location>
        <begin position="589"/>
        <end position="736"/>
    </location>
</feature>
<evidence type="ECO:0000313" key="20">
    <source>
        <dbReference type="Proteomes" id="UP000324748"/>
    </source>
</evidence>
<dbReference type="Gene3D" id="3.50.50.60">
    <property type="entry name" value="FAD/NAD(P)-binding domain"/>
    <property type="match status" value="2"/>
</dbReference>
<organism evidence="19 20">
    <name type="scientific">Puccinia graminis f. sp. tritici</name>
    <dbReference type="NCBI Taxonomy" id="56615"/>
    <lineage>
        <taxon>Eukaryota</taxon>
        <taxon>Fungi</taxon>
        <taxon>Dikarya</taxon>
        <taxon>Basidiomycota</taxon>
        <taxon>Pucciniomycotina</taxon>
        <taxon>Pucciniomycetes</taxon>
        <taxon>Pucciniales</taxon>
        <taxon>Pucciniaceae</taxon>
        <taxon>Puccinia</taxon>
    </lineage>
</organism>
<evidence type="ECO:0000259" key="16">
    <source>
        <dbReference type="Pfam" id="PF00732"/>
    </source>
</evidence>
<dbReference type="GO" id="GO:0046577">
    <property type="term" value="F:long-chain-alcohol oxidase activity"/>
    <property type="evidence" value="ECO:0007669"/>
    <property type="project" value="UniProtKB-EC"/>
</dbReference>
<feature type="region of interest" description="Disordered" evidence="15">
    <location>
        <begin position="1"/>
        <end position="26"/>
    </location>
</feature>
<accession>A0A5B0NA35</accession>
<dbReference type="EMBL" id="VSWC01000118">
    <property type="protein sequence ID" value="KAA1084659.1"/>
    <property type="molecule type" value="Genomic_DNA"/>
</dbReference>
<feature type="compositionally biased region" description="Polar residues" evidence="15">
    <location>
        <begin position="1"/>
        <end position="12"/>
    </location>
</feature>
<reference evidence="20 21" key="1">
    <citation type="submission" date="2019-05" db="EMBL/GenBank/DDBJ databases">
        <title>Emergence of the Ug99 lineage of the wheat stem rust pathogen through somatic hybridization.</title>
        <authorList>
            <person name="Li F."/>
            <person name="Upadhyaya N.M."/>
            <person name="Sperschneider J."/>
            <person name="Matny O."/>
            <person name="Nguyen-Phuc H."/>
            <person name="Mago R."/>
            <person name="Raley C."/>
            <person name="Miller M.E."/>
            <person name="Silverstein K.A.T."/>
            <person name="Henningsen E."/>
            <person name="Hirsch C.D."/>
            <person name="Visser B."/>
            <person name="Pretorius Z.A."/>
            <person name="Steffenson B.J."/>
            <person name="Schwessinger B."/>
            <person name="Dodds P.N."/>
            <person name="Figueroa M."/>
        </authorList>
    </citation>
    <scope>NUCLEOTIDE SEQUENCE [LARGE SCALE GENOMIC DNA]</scope>
    <source>
        <strain evidence="19">21-0</strain>
        <strain evidence="18 21">Ug99</strain>
    </source>
</reference>
<evidence type="ECO:0000256" key="14">
    <source>
        <dbReference type="PIRSR" id="PIRSR028937-1"/>
    </source>
</evidence>
<keyword evidence="7" id="KW-0285">Flavoprotein</keyword>
<keyword evidence="20" id="KW-1185">Reference proteome</keyword>
<evidence type="ECO:0000256" key="1">
    <source>
        <dbReference type="ARBA" id="ARBA00000920"/>
    </source>
</evidence>
<evidence type="ECO:0000256" key="9">
    <source>
        <dbReference type="ARBA" id="ARBA00022827"/>
    </source>
</evidence>
<dbReference type="GO" id="GO:0016020">
    <property type="term" value="C:membrane"/>
    <property type="evidence" value="ECO:0007669"/>
    <property type="project" value="UniProtKB-SubCell"/>
</dbReference>
<dbReference type="SUPFAM" id="SSF51905">
    <property type="entry name" value="FAD/NAD(P)-binding domain"/>
    <property type="match status" value="1"/>
</dbReference>
<evidence type="ECO:0000256" key="7">
    <source>
        <dbReference type="ARBA" id="ARBA00022630"/>
    </source>
</evidence>
<evidence type="ECO:0000256" key="4">
    <source>
        <dbReference type="ARBA" id="ARBA00004370"/>
    </source>
</evidence>
<evidence type="ECO:0000256" key="12">
    <source>
        <dbReference type="ARBA" id="ARBA00023136"/>
    </source>
</evidence>
<dbReference type="GO" id="GO:0050660">
    <property type="term" value="F:flavin adenine dinucleotide binding"/>
    <property type="evidence" value="ECO:0007669"/>
    <property type="project" value="InterPro"/>
</dbReference>
<dbReference type="EMBL" id="VDEP01000475">
    <property type="protein sequence ID" value="KAA1072955.1"/>
    <property type="molecule type" value="Genomic_DNA"/>
</dbReference>
<sequence>MASNDSSGQRLHSTPPASTTTTTIAQPFTPDQLRLIHAILDTVFHAEPTASSAEAESAGQEPRKQQNTAARNQLFSADFSSLPDFTLADFIGYVLSSLRPAELDKFRLGLSFLSSRPITFALTGHYATFLEIPVEERARILAGWASSTFALKRSLFSAFVRLPISAIYSNSRLVQALIGFPSDGDPRASSLPERRKPSYPYQFIQPPLLLDSNLPHPSPRLELFETDVIVVGSGAGASVVASLVAKAGYQTLVIEKGRWVPTEQITGSHHGFNDMLEGNGQISTSDGNLILLLGSTFGGGTTVNWSASLAPPFHVRRAWTEEHGLAYFGTDGFAQDIQAVCTRMGVSTSAIVHSKANQLFLKGARTLGIHVDLIPQNTAGRAHDCGMCQRGCPFGEKQGAAQTWLKDCAEAGGKFMERGKVERILFSEEANPGEIEIDLKRSTPSSRRRHAVGVIVYDSRSGKRAVIRARRAVVCGSGAINTPALLLRSGLRLNGAVGNGLHLHPVTAVTGWFDAPVKPWEGSIMTLISCELENREGTHYGCKLEVFASNPGFYAGLFVPWRSSGAHKAYMSRYAESFTIVVLSRDRGAGRVSLEPGTGEPVIDYPLDPFDAESLLQGILVACRTLLAAGATEIATTLPNVQHFLAPPSTTTDLDLHHRFEKWLAEISAIGVKPGYGVLGSAHQMSSCKMGSKPSKDSVVNEKGKVWGHEKLWVADGSVLPTATGVNPSISIMSVAHHIGNQLVKDLKDEEMASDKPVSSRL</sequence>
<comment type="caution">
    <text evidence="19">The sequence shown here is derived from an EMBL/GenBank/DDBJ whole genome shotgun (WGS) entry which is preliminary data.</text>
</comment>
<dbReference type="AlphaFoldDB" id="A0A5B0NA35"/>
<evidence type="ECO:0000256" key="15">
    <source>
        <dbReference type="SAM" id="MobiDB-lite"/>
    </source>
</evidence>
<keyword evidence="8" id="KW-0812">Transmembrane</keyword>
<evidence type="ECO:0000256" key="10">
    <source>
        <dbReference type="ARBA" id="ARBA00022989"/>
    </source>
</evidence>
<evidence type="ECO:0000313" key="21">
    <source>
        <dbReference type="Proteomes" id="UP000325313"/>
    </source>
</evidence>
<comment type="function">
    <text evidence="3">Long-chain fatty alcohol oxidase involved in the omega-oxidation pathway of lipid degradation.</text>
</comment>
<evidence type="ECO:0000259" key="17">
    <source>
        <dbReference type="Pfam" id="PF05199"/>
    </source>
</evidence>
<dbReference type="Pfam" id="PF05199">
    <property type="entry name" value="GMC_oxred_C"/>
    <property type="match status" value="1"/>
</dbReference>
<comment type="cofactor">
    <cofactor evidence="2">
        <name>FAD</name>
        <dbReference type="ChEBI" id="CHEBI:57692"/>
    </cofactor>
</comment>
<dbReference type="InterPro" id="IPR007867">
    <property type="entry name" value="GMC_OxRtase_C"/>
</dbReference>
<dbReference type="InterPro" id="IPR012400">
    <property type="entry name" value="Long_Oxdase"/>
</dbReference>
<protein>
    <recommendedName>
        <fullName evidence="6 13">Long-chain-alcohol oxidase</fullName>
        <ecNumber evidence="6 13">1.1.3.20</ecNumber>
    </recommendedName>
</protein>
<evidence type="ECO:0000256" key="11">
    <source>
        <dbReference type="ARBA" id="ARBA00023002"/>
    </source>
</evidence>
<feature type="domain" description="Glucose-methanol-choline oxidoreductase N-terminal" evidence="16">
    <location>
        <begin position="273"/>
        <end position="506"/>
    </location>
</feature>
<evidence type="ECO:0000256" key="6">
    <source>
        <dbReference type="ARBA" id="ARBA00013125"/>
    </source>
</evidence>
<comment type="similarity">
    <text evidence="5 13">Belongs to the GMC oxidoreductase family.</text>
</comment>
<keyword evidence="10" id="KW-1133">Transmembrane helix</keyword>
<evidence type="ECO:0000256" key="2">
    <source>
        <dbReference type="ARBA" id="ARBA00001974"/>
    </source>
</evidence>
<evidence type="ECO:0000256" key="8">
    <source>
        <dbReference type="ARBA" id="ARBA00022692"/>
    </source>
</evidence>